<name>A0A7J7GYG6_CAMSI</name>
<dbReference type="Gene3D" id="1.20.58.110">
    <property type="entry name" value="Ribosomal protein S20"/>
    <property type="match status" value="1"/>
</dbReference>
<evidence type="ECO:0008006" key="8">
    <source>
        <dbReference type="Google" id="ProtNLM"/>
    </source>
</evidence>
<keyword evidence="3" id="KW-0694">RNA-binding</keyword>
<gene>
    <name evidence="6" type="ORF">HYC85_015259</name>
</gene>
<dbReference type="InterPro" id="IPR002583">
    <property type="entry name" value="Ribosomal_bS20"/>
</dbReference>
<dbReference type="EMBL" id="JACBKZ010000007">
    <property type="protein sequence ID" value="KAF5945031.1"/>
    <property type="molecule type" value="Genomic_DNA"/>
</dbReference>
<comment type="similarity">
    <text evidence="1">Belongs to the bacterial ribosomal protein bS20 family.</text>
</comment>
<reference evidence="6 7" key="2">
    <citation type="submission" date="2020-07" db="EMBL/GenBank/DDBJ databases">
        <title>Genome assembly of wild tea tree DASZ reveals pedigree and selection history of tea varieties.</title>
        <authorList>
            <person name="Zhang W."/>
        </authorList>
    </citation>
    <scope>NUCLEOTIDE SEQUENCE [LARGE SCALE GENOMIC DNA]</scope>
    <source>
        <strain evidence="7">cv. G240</strain>
        <tissue evidence="6">Leaf</tissue>
    </source>
</reference>
<keyword evidence="7" id="KW-1185">Reference proteome</keyword>
<reference evidence="7" key="1">
    <citation type="journal article" date="2020" name="Nat. Commun.">
        <title>Genome assembly of wild tea tree DASZ reveals pedigree and selection history of tea varieties.</title>
        <authorList>
            <person name="Zhang W."/>
            <person name="Zhang Y."/>
            <person name="Qiu H."/>
            <person name="Guo Y."/>
            <person name="Wan H."/>
            <person name="Zhang X."/>
            <person name="Scossa F."/>
            <person name="Alseekh S."/>
            <person name="Zhang Q."/>
            <person name="Wang P."/>
            <person name="Xu L."/>
            <person name="Schmidt M.H."/>
            <person name="Jia X."/>
            <person name="Li D."/>
            <person name="Zhu A."/>
            <person name="Guo F."/>
            <person name="Chen W."/>
            <person name="Ni D."/>
            <person name="Usadel B."/>
            <person name="Fernie A.R."/>
            <person name="Wen W."/>
        </authorList>
    </citation>
    <scope>NUCLEOTIDE SEQUENCE [LARGE SCALE GENOMIC DNA]</scope>
    <source>
        <strain evidence="7">cv. G240</strain>
    </source>
</reference>
<dbReference type="SUPFAM" id="SSF46992">
    <property type="entry name" value="Ribosomal protein S20"/>
    <property type="match status" value="1"/>
</dbReference>
<proteinExistence type="inferred from homology"/>
<evidence type="ECO:0000256" key="1">
    <source>
        <dbReference type="ARBA" id="ARBA00007634"/>
    </source>
</evidence>
<sequence length="165" mass="18344">MASGVGAASSITLSLNYPYSSTHPKPTSSLRSLSFSSTTSHNVFSTGLISMSPVVRPTRHSIICEAAPNKKADSAVKRARQAEKRRVNNKARKSEVKTRMKKGHFSFEFMFRLLDDNVLNLLLYLKKEDDCIIGLVCKKWSAIAKFLPGYKILPQLTFDSSNGMK</sequence>
<evidence type="ECO:0000256" key="3">
    <source>
        <dbReference type="ARBA" id="ARBA00022884"/>
    </source>
</evidence>
<evidence type="ECO:0000256" key="5">
    <source>
        <dbReference type="ARBA" id="ARBA00023274"/>
    </source>
</evidence>
<dbReference type="InterPro" id="IPR036510">
    <property type="entry name" value="Ribosomal_bS20_sf"/>
</dbReference>
<dbReference type="GO" id="GO:0006412">
    <property type="term" value="P:translation"/>
    <property type="evidence" value="ECO:0007669"/>
    <property type="project" value="InterPro"/>
</dbReference>
<keyword evidence="5" id="KW-0687">Ribonucleoprotein</keyword>
<keyword evidence="4" id="KW-0689">Ribosomal protein</keyword>
<evidence type="ECO:0000313" key="7">
    <source>
        <dbReference type="Proteomes" id="UP000593564"/>
    </source>
</evidence>
<evidence type="ECO:0000256" key="2">
    <source>
        <dbReference type="ARBA" id="ARBA00022730"/>
    </source>
</evidence>
<organism evidence="6 7">
    <name type="scientific">Camellia sinensis</name>
    <name type="common">Tea plant</name>
    <name type="synonym">Thea sinensis</name>
    <dbReference type="NCBI Taxonomy" id="4442"/>
    <lineage>
        <taxon>Eukaryota</taxon>
        <taxon>Viridiplantae</taxon>
        <taxon>Streptophyta</taxon>
        <taxon>Embryophyta</taxon>
        <taxon>Tracheophyta</taxon>
        <taxon>Spermatophyta</taxon>
        <taxon>Magnoliopsida</taxon>
        <taxon>eudicotyledons</taxon>
        <taxon>Gunneridae</taxon>
        <taxon>Pentapetalae</taxon>
        <taxon>asterids</taxon>
        <taxon>Ericales</taxon>
        <taxon>Theaceae</taxon>
        <taxon>Camellia</taxon>
    </lineage>
</organism>
<protein>
    <recommendedName>
        <fullName evidence="8">F-box domain-containing protein</fullName>
    </recommendedName>
</protein>
<dbReference type="GO" id="GO:0003735">
    <property type="term" value="F:structural constituent of ribosome"/>
    <property type="evidence" value="ECO:0007669"/>
    <property type="project" value="InterPro"/>
</dbReference>
<evidence type="ECO:0000256" key="4">
    <source>
        <dbReference type="ARBA" id="ARBA00022980"/>
    </source>
</evidence>
<comment type="caution">
    <text evidence="6">The sequence shown here is derived from an EMBL/GenBank/DDBJ whole genome shotgun (WGS) entry which is preliminary data.</text>
</comment>
<dbReference type="PANTHER" id="PTHR33398:SF1">
    <property type="entry name" value="SMALL RIBOSOMAL SUBUNIT PROTEIN BS20C"/>
    <property type="match status" value="1"/>
</dbReference>
<dbReference type="GO" id="GO:0015935">
    <property type="term" value="C:small ribosomal subunit"/>
    <property type="evidence" value="ECO:0007669"/>
    <property type="project" value="TreeGrafter"/>
</dbReference>
<accession>A0A7J7GYG6</accession>
<dbReference type="GO" id="GO:0070181">
    <property type="term" value="F:small ribosomal subunit rRNA binding"/>
    <property type="evidence" value="ECO:0007669"/>
    <property type="project" value="TreeGrafter"/>
</dbReference>
<dbReference type="AlphaFoldDB" id="A0A7J7GYG6"/>
<dbReference type="Proteomes" id="UP000593564">
    <property type="component" value="Unassembled WGS sequence"/>
</dbReference>
<keyword evidence="2" id="KW-0699">rRNA-binding</keyword>
<dbReference type="PANTHER" id="PTHR33398">
    <property type="entry name" value="30S RIBOSOMAL PROTEIN S20"/>
    <property type="match status" value="1"/>
</dbReference>
<evidence type="ECO:0000313" key="6">
    <source>
        <dbReference type="EMBL" id="KAF5945031.1"/>
    </source>
</evidence>